<keyword evidence="2" id="KW-0732">Signal</keyword>
<sequence length="186" mass="19470">MARQVSSRVVVTGLVVSALAAVSALAIQANGATSGDHTAGHKPSSDSSSTAPGKPRAPKAPSLPPHSGTGKRIVYSLKLDRVWIVNARGKPLSTFAVWPGTLDPPIGLHRVTYLLPNTTGSDNLQVEHVIYFSTVENTWIAFSAALDGSSPKPVPGKKTGGVRMRRSDSAKLWDFAAIGTPVIVTP</sequence>
<feature type="chain" id="PRO_5039398282" evidence="2">
    <location>
        <begin position="21"/>
        <end position="186"/>
    </location>
</feature>
<feature type="signal peptide" evidence="2">
    <location>
        <begin position="1"/>
        <end position="20"/>
    </location>
</feature>
<gene>
    <name evidence="3" type="ORF">AQ490_04215</name>
</gene>
<accession>A0A0T6LQV5</accession>
<comment type="caution">
    <text evidence="3">The sequence shown here is derived from an EMBL/GenBank/DDBJ whole genome shotgun (WGS) entry which is preliminary data.</text>
</comment>
<dbReference type="GO" id="GO:0016740">
    <property type="term" value="F:transferase activity"/>
    <property type="evidence" value="ECO:0007669"/>
    <property type="project" value="InterPro"/>
</dbReference>
<dbReference type="EMBL" id="LLZU01000024">
    <property type="protein sequence ID" value="KRV48461.1"/>
    <property type="molecule type" value="Genomic_DNA"/>
</dbReference>
<evidence type="ECO:0000256" key="1">
    <source>
        <dbReference type="SAM" id="MobiDB-lite"/>
    </source>
</evidence>
<organism evidence="3 4">
    <name type="scientific">Wenjunlia vitaminophila</name>
    <name type="common">Streptomyces vitaminophilus</name>
    <dbReference type="NCBI Taxonomy" id="76728"/>
    <lineage>
        <taxon>Bacteria</taxon>
        <taxon>Bacillati</taxon>
        <taxon>Actinomycetota</taxon>
        <taxon>Actinomycetes</taxon>
        <taxon>Kitasatosporales</taxon>
        <taxon>Streptomycetaceae</taxon>
        <taxon>Wenjunlia</taxon>
    </lineage>
</organism>
<evidence type="ECO:0000256" key="2">
    <source>
        <dbReference type="SAM" id="SignalP"/>
    </source>
</evidence>
<feature type="region of interest" description="Disordered" evidence="1">
    <location>
        <begin position="32"/>
        <end position="68"/>
    </location>
</feature>
<proteinExistence type="predicted"/>
<evidence type="ECO:0000313" key="3">
    <source>
        <dbReference type="EMBL" id="KRV48461.1"/>
    </source>
</evidence>
<protein>
    <submittedName>
        <fullName evidence="3">Uncharacterized protein</fullName>
    </submittedName>
</protein>
<dbReference type="AlphaFoldDB" id="A0A0T6LQV5"/>
<dbReference type="STRING" id="76728.AQ490_04215"/>
<name>A0A0T6LQV5_WENVI</name>
<evidence type="ECO:0000313" key="4">
    <source>
        <dbReference type="Proteomes" id="UP000050867"/>
    </source>
</evidence>
<dbReference type="RefSeq" id="WP_026220627.1">
    <property type="nucleotide sequence ID" value="NZ_LLZU01000024.1"/>
</dbReference>
<dbReference type="InterPro" id="IPR005490">
    <property type="entry name" value="LD_TPept_cat_dom"/>
</dbReference>
<keyword evidence="4" id="KW-1185">Reference proteome</keyword>
<reference evidence="3 4" key="1">
    <citation type="submission" date="2015-10" db="EMBL/GenBank/DDBJ databases">
        <title>Draft genome sequence of pyrrolomycin-producing Streptomyces vitaminophilus.</title>
        <authorList>
            <person name="Graham D.E."/>
            <person name="Mahan K.M."/>
            <person name="Klingeman D.M."/>
            <person name="Hettich R.L."/>
            <person name="Parry R.J."/>
        </authorList>
    </citation>
    <scope>NUCLEOTIDE SEQUENCE [LARGE SCALE GENOMIC DNA]</scope>
    <source>
        <strain evidence="3 4">ATCC 31673</strain>
    </source>
</reference>
<dbReference type="eggNOG" id="COG1376">
    <property type="taxonomic scope" value="Bacteria"/>
</dbReference>
<dbReference type="Proteomes" id="UP000050867">
    <property type="component" value="Unassembled WGS sequence"/>
</dbReference>
<dbReference type="CDD" id="cd16913">
    <property type="entry name" value="YkuD_like"/>
    <property type="match status" value="1"/>
</dbReference>
<dbReference type="OrthoDB" id="5242394at2"/>